<sequence>MVTSHELTQTLTQYYHSRYCLILTSTPLQNNLPKLLALFNFLLPKIFNSQGASHPTIARAVRVY</sequence>
<reference evidence="4" key="1">
    <citation type="journal article" date="2020" name="New Phytol.">
        <title>Comparative genomics reveals dynamic genome evolution in host specialist ectomycorrhizal fungi.</title>
        <authorList>
            <person name="Lofgren L.A."/>
            <person name="Nguyen N.H."/>
            <person name="Vilgalys R."/>
            <person name="Ruytinx J."/>
            <person name="Liao H.L."/>
            <person name="Branco S."/>
            <person name="Kuo A."/>
            <person name="LaButti K."/>
            <person name="Lipzen A."/>
            <person name="Andreopoulos W."/>
            <person name="Pangilinan J."/>
            <person name="Riley R."/>
            <person name="Hundley H."/>
            <person name="Na H."/>
            <person name="Barry K."/>
            <person name="Grigoriev I.V."/>
            <person name="Stajich J.E."/>
            <person name="Kennedy P.G."/>
        </authorList>
    </citation>
    <scope>NUCLEOTIDE SEQUENCE</scope>
    <source>
        <strain evidence="4">FC423</strain>
    </source>
</reference>
<dbReference type="Proteomes" id="UP000823399">
    <property type="component" value="Unassembled WGS sequence"/>
</dbReference>
<dbReference type="GO" id="GO:0005524">
    <property type="term" value="F:ATP binding"/>
    <property type="evidence" value="ECO:0007669"/>
    <property type="project" value="InterPro"/>
</dbReference>
<protein>
    <recommendedName>
        <fullName evidence="3">SNF2 N-terminal domain-containing protein</fullName>
    </recommendedName>
</protein>
<dbReference type="InterPro" id="IPR000330">
    <property type="entry name" value="SNF2_N"/>
</dbReference>
<dbReference type="EMBL" id="JABBWM010000068">
    <property type="protein sequence ID" value="KAG2096719.1"/>
    <property type="molecule type" value="Genomic_DNA"/>
</dbReference>
<dbReference type="InterPro" id="IPR027417">
    <property type="entry name" value="P-loop_NTPase"/>
</dbReference>
<accession>A0A9P7JPV3</accession>
<evidence type="ECO:0000313" key="5">
    <source>
        <dbReference type="Proteomes" id="UP000823399"/>
    </source>
</evidence>
<evidence type="ECO:0000259" key="3">
    <source>
        <dbReference type="Pfam" id="PF00176"/>
    </source>
</evidence>
<keyword evidence="5" id="KW-1185">Reference proteome</keyword>
<dbReference type="InterPro" id="IPR038718">
    <property type="entry name" value="SNF2-like_sf"/>
</dbReference>
<dbReference type="RefSeq" id="XP_041288311.1">
    <property type="nucleotide sequence ID" value="XM_041431755.1"/>
</dbReference>
<evidence type="ECO:0000256" key="2">
    <source>
        <dbReference type="ARBA" id="ARBA00022840"/>
    </source>
</evidence>
<dbReference type="GeneID" id="64694014"/>
<dbReference type="Gene3D" id="3.40.50.10810">
    <property type="entry name" value="Tandem AAA-ATPase domain"/>
    <property type="match status" value="1"/>
</dbReference>
<evidence type="ECO:0000256" key="1">
    <source>
        <dbReference type="ARBA" id="ARBA00022741"/>
    </source>
</evidence>
<evidence type="ECO:0000313" key="4">
    <source>
        <dbReference type="EMBL" id="KAG2096719.1"/>
    </source>
</evidence>
<proteinExistence type="predicted"/>
<comment type="caution">
    <text evidence="4">The sequence shown here is derived from an EMBL/GenBank/DDBJ whole genome shotgun (WGS) entry which is preliminary data.</text>
</comment>
<feature type="domain" description="SNF2 N-terminal" evidence="3">
    <location>
        <begin position="6"/>
        <end position="50"/>
    </location>
</feature>
<dbReference type="OrthoDB" id="3226462at2759"/>
<name>A0A9P7JPV3_9AGAM</name>
<gene>
    <name evidence="4" type="ORF">F5147DRAFT_583890</name>
</gene>
<keyword evidence="2" id="KW-0067">ATP-binding</keyword>
<organism evidence="4 5">
    <name type="scientific">Suillus discolor</name>
    <dbReference type="NCBI Taxonomy" id="1912936"/>
    <lineage>
        <taxon>Eukaryota</taxon>
        <taxon>Fungi</taxon>
        <taxon>Dikarya</taxon>
        <taxon>Basidiomycota</taxon>
        <taxon>Agaricomycotina</taxon>
        <taxon>Agaricomycetes</taxon>
        <taxon>Agaricomycetidae</taxon>
        <taxon>Boletales</taxon>
        <taxon>Suillineae</taxon>
        <taxon>Suillaceae</taxon>
        <taxon>Suillus</taxon>
    </lineage>
</organism>
<dbReference type="AlphaFoldDB" id="A0A9P7JPV3"/>
<dbReference type="Pfam" id="PF00176">
    <property type="entry name" value="SNF2-rel_dom"/>
    <property type="match status" value="1"/>
</dbReference>
<dbReference type="SUPFAM" id="SSF52540">
    <property type="entry name" value="P-loop containing nucleoside triphosphate hydrolases"/>
    <property type="match status" value="1"/>
</dbReference>
<dbReference type="PANTHER" id="PTHR10799">
    <property type="entry name" value="SNF2/RAD54 HELICASE FAMILY"/>
    <property type="match status" value="1"/>
</dbReference>
<keyword evidence="1" id="KW-0547">Nucleotide-binding</keyword>